<evidence type="ECO:0000313" key="1">
    <source>
        <dbReference type="EMBL" id="SVA30507.1"/>
    </source>
</evidence>
<dbReference type="Gene3D" id="3.20.20.140">
    <property type="entry name" value="Metal-dependent hydrolases"/>
    <property type="match status" value="1"/>
</dbReference>
<evidence type="ECO:0008006" key="2">
    <source>
        <dbReference type="Google" id="ProtNLM"/>
    </source>
</evidence>
<dbReference type="AlphaFoldDB" id="A0A381UT37"/>
<dbReference type="SUPFAM" id="SSF51556">
    <property type="entry name" value="Metallo-dependent hydrolases"/>
    <property type="match status" value="1"/>
</dbReference>
<dbReference type="SUPFAM" id="SSF51338">
    <property type="entry name" value="Composite domain of metallo-dependent hydrolases"/>
    <property type="match status" value="1"/>
</dbReference>
<protein>
    <recommendedName>
        <fullName evidence="2">Amidohydrolase 3 domain-containing protein</fullName>
    </recommendedName>
</protein>
<sequence length="397" mass="44043">MKNFHKKFLPSTIIFILFFLSACDSSKEDEYDYDLIIRGGLIYDGSGNEPYINDIGIIGDTISLINRLDSAIAKKDIDANGLAVAPGFINMLSWATTSLIEDGRAMSDIKQGVTLEIMGEGSSMGPMNDSMKADALNKQGNIKYDIEWTTLNEYLEYIVKKGISPNVASYIGATTVRIHEIGYEDRKATDEEIQRMQNLVRQAMQDGALGVGSSLIYTPANFADTNELIALVSAAAEYDGKYISHIRSEGDRLEEAVQELIKISSITGAPAEIYHIKAAGKKNWHKLENILNMIEFARASGLRISANMYPYMAGATGLDATMPPWVQEGGHNAWVKNLKDIDIRKKVSKEMKDHETTWENFFSLTGPKNILLLGFKNPKLQHLTGKTLSEVSILRET</sequence>
<organism evidence="1">
    <name type="scientific">marine metagenome</name>
    <dbReference type="NCBI Taxonomy" id="408172"/>
    <lineage>
        <taxon>unclassified sequences</taxon>
        <taxon>metagenomes</taxon>
        <taxon>ecological metagenomes</taxon>
    </lineage>
</organism>
<dbReference type="PROSITE" id="PS51257">
    <property type="entry name" value="PROKAR_LIPOPROTEIN"/>
    <property type="match status" value="1"/>
</dbReference>
<dbReference type="GO" id="GO:0016810">
    <property type="term" value="F:hydrolase activity, acting on carbon-nitrogen (but not peptide) bonds"/>
    <property type="evidence" value="ECO:0007669"/>
    <property type="project" value="InterPro"/>
</dbReference>
<dbReference type="InterPro" id="IPR011059">
    <property type="entry name" value="Metal-dep_hydrolase_composite"/>
</dbReference>
<feature type="non-terminal residue" evidence="1">
    <location>
        <position position="397"/>
    </location>
</feature>
<dbReference type="EMBL" id="UINC01006935">
    <property type="protein sequence ID" value="SVA30507.1"/>
    <property type="molecule type" value="Genomic_DNA"/>
</dbReference>
<proteinExistence type="predicted"/>
<dbReference type="InterPro" id="IPR032466">
    <property type="entry name" value="Metal_Hydrolase"/>
</dbReference>
<reference evidence="1" key="1">
    <citation type="submission" date="2018-05" db="EMBL/GenBank/DDBJ databases">
        <authorList>
            <person name="Lanie J.A."/>
            <person name="Ng W.-L."/>
            <person name="Kazmierczak K.M."/>
            <person name="Andrzejewski T.M."/>
            <person name="Davidsen T.M."/>
            <person name="Wayne K.J."/>
            <person name="Tettelin H."/>
            <person name="Glass J.I."/>
            <person name="Rusch D."/>
            <person name="Podicherti R."/>
            <person name="Tsui H.-C.T."/>
            <person name="Winkler M.E."/>
        </authorList>
    </citation>
    <scope>NUCLEOTIDE SEQUENCE</scope>
</reference>
<name>A0A381UT37_9ZZZZ</name>
<accession>A0A381UT37</accession>
<gene>
    <name evidence="1" type="ORF">METZ01_LOCUS83361</name>
</gene>